<gene>
    <name evidence="2" type="ORF">GJB61_28365</name>
</gene>
<evidence type="ECO:0000313" key="3">
    <source>
        <dbReference type="Proteomes" id="UP000463051"/>
    </source>
</evidence>
<evidence type="ECO:0008006" key="4">
    <source>
        <dbReference type="Google" id="ProtNLM"/>
    </source>
</evidence>
<dbReference type="InterPro" id="IPR028994">
    <property type="entry name" value="Integrin_alpha_N"/>
</dbReference>
<keyword evidence="3" id="KW-1185">Reference proteome</keyword>
<sequence length="489" mass="53162">MKTIRLSVLLLLTVLATGCSAVKTPSDLLRAPLQDKADGTISGIVNPFLPANAHLTVPVQSQSGSAIQLQDLDQDGQDEILAFYKTDKTDYEVNALVLSQKDGTWKKLTTITGVGSELDYVQFIDVTADGSTDMLLGFSGGTGLSKELSVYSLKNSQLTEILKQPYDHMVVGDITNEGKSEIALFQSSVISDTQPGSNLQLIALSGGQLQILSSQSIDGTVIQVLFDKASPASSGLFVDVAIGAHSSYTALMTWEHGAFIDKLASNNYHHSELADSKNIELSPQHSAQAGLIGEHNMAMKDYPLYSTDINGDGIIEIGFLVPPAGMEAMAPLATPFISKYYQWDGGSKLNFKEEQFDRWGFNFHIPQNWAGKYTLEVPTESPTPWESIQFSYSNGASSEPVPLLKLRLLPKKDWKTAEIKLRAEHASYKMLYEVPNTEDTTASNVIVAVLPAASESNKLVGAALQEYQQLQLTLDEVQKLAGTPQKPIE</sequence>
<name>A0A7X2HB58_9BACL</name>
<feature type="chain" id="PRO_5031146392" description="VCBS repeat-containing protein" evidence="1">
    <location>
        <begin position="22"/>
        <end position="489"/>
    </location>
</feature>
<evidence type="ECO:0000313" key="2">
    <source>
        <dbReference type="EMBL" id="MRN56869.1"/>
    </source>
</evidence>
<feature type="signal peptide" evidence="1">
    <location>
        <begin position="1"/>
        <end position="21"/>
    </location>
</feature>
<dbReference type="RefSeq" id="WP_154122375.1">
    <property type="nucleotide sequence ID" value="NZ_WJXB01000017.1"/>
</dbReference>
<evidence type="ECO:0000256" key="1">
    <source>
        <dbReference type="SAM" id="SignalP"/>
    </source>
</evidence>
<protein>
    <recommendedName>
        <fullName evidence="4">VCBS repeat-containing protein</fullName>
    </recommendedName>
</protein>
<organism evidence="2 3">
    <name type="scientific">Paenibacillus monticola</name>
    <dbReference type="NCBI Taxonomy" id="2666075"/>
    <lineage>
        <taxon>Bacteria</taxon>
        <taxon>Bacillati</taxon>
        <taxon>Bacillota</taxon>
        <taxon>Bacilli</taxon>
        <taxon>Bacillales</taxon>
        <taxon>Paenibacillaceae</taxon>
        <taxon>Paenibacillus</taxon>
    </lineage>
</organism>
<dbReference type="EMBL" id="WJXB01000017">
    <property type="protein sequence ID" value="MRN56869.1"/>
    <property type="molecule type" value="Genomic_DNA"/>
</dbReference>
<keyword evidence="1" id="KW-0732">Signal</keyword>
<accession>A0A7X2HB58</accession>
<reference evidence="2 3" key="1">
    <citation type="submission" date="2019-11" db="EMBL/GenBank/DDBJ databases">
        <title>Paenibacillus monticola sp. nov., a novel PGPR strain isolated from mountain sample in China.</title>
        <authorList>
            <person name="Zhao Q."/>
            <person name="Li H.-P."/>
            <person name="Zhang J.-L."/>
        </authorList>
    </citation>
    <scope>NUCLEOTIDE SEQUENCE [LARGE SCALE GENOMIC DNA]</scope>
    <source>
        <strain evidence="2 3">LC-T2</strain>
    </source>
</reference>
<proteinExistence type="predicted"/>
<comment type="caution">
    <text evidence="2">The sequence shown here is derived from an EMBL/GenBank/DDBJ whole genome shotgun (WGS) entry which is preliminary data.</text>
</comment>
<dbReference type="SUPFAM" id="SSF69318">
    <property type="entry name" value="Integrin alpha N-terminal domain"/>
    <property type="match status" value="1"/>
</dbReference>
<dbReference type="AlphaFoldDB" id="A0A7X2HB58"/>
<dbReference type="Proteomes" id="UP000463051">
    <property type="component" value="Unassembled WGS sequence"/>
</dbReference>
<dbReference type="PROSITE" id="PS51257">
    <property type="entry name" value="PROKAR_LIPOPROTEIN"/>
    <property type="match status" value="1"/>
</dbReference>